<gene>
    <name evidence="1" type="ORF">ACFO0D_01435</name>
</gene>
<sequence>MYDPAKTQNPDVLDAKSIDLVGGYRLLLPEKAGPFYLDGKPINFGHVRNPTETYNPTVKNVDTGVYGPLQTVLEVTTKVEETGAFETASVKDVRLRSLWAGSPAFGGEGASTAEPWAASTTYALGDLVVPTTDNGHYYEVTTAGQTSTTEPTSWKTDGGTNTSGTVTFTDRGLISTSGTNLIVIPRNHQNFTGMLIDVTTSAITGRNSEIYIAPNISLRGDGYGGGRNSTDETTIKFAYRVLGAQGYKLPATVGDFSTVQTNGGLDILNVPPEEVNAVIDKIAVGYYA</sequence>
<comment type="caution">
    <text evidence="1">The sequence shown here is derived from an EMBL/GenBank/DDBJ whole genome shotgun (WGS) entry which is preliminary data.</text>
</comment>
<name>A0ABV9I5B1_9DEIO</name>
<reference evidence="2" key="1">
    <citation type="journal article" date="2019" name="Int. J. Syst. Evol. Microbiol.">
        <title>The Global Catalogue of Microorganisms (GCM) 10K type strain sequencing project: providing services to taxonomists for standard genome sequencing and annotation.</title>
        <authorList>
            <consortium name="The Broad Institute Genomics Platform"/>
            <consortium name="The Broad Institute Genome Sequencing Center for Infectious Disease"/>
            <person name="Wu L."/>
            <person name="Ma J."/>
        </authorList>
    </citation>
    <scope>NUCLEOTIDE SEQUENCE [LARGE SCALE GENOMIC DNA]</scope>
    <source>
        <strain evidence="2">CCUG 55995</strain>
    </source>
</reference>
<dbReference type="Proteomes" id="UP001595952">
    <property type="component" value="Unassembled WGS sequence"/>
</dbReference>
<organism evidence="1 2">
    <name type="scientific">Deinococcus hohokamensis</name>
    <dbReference type="NCBI Taxonomy" id="309883"/>
    <lineage>
        <taxon>Bacteria</taxon>
        <taxon>Thermotogati</taxon>
        <taxon>Deinococcota</taxon>
        <taxon>Deinococci</taxon>
        <taxon>Deinococcales</taxon>
        <taxon>Deinococcaceae</taxon>
        <taxon>Deinococcus</taxon>
    </lineage>
</organism>
<proteinExistence type="predicted"/>
<evidence type="ECO:0000313" key="2">
    <source>
        <dbReference type="Proteomes" id="UP001595952"/>
    </source>
</evidence>
<keyword evidence="2" id="KW-1185">Reference proteome</keyword>
<dbReference type="EMBL" id="JBHSEI010000001">
    <property type="protein sequence ID" value="MFC4636991.1"/>
    <property type="molecule type" value="Genomic_DNA"/>
</dbReference>
<protein>
    <submittedName>
        <fullName evidence="1">Uncharacterized protein</fullName>
    </submittedName>
</protein>
<accession>A0ABV9I5B1</accession>
<dbReference type="RefSeq" id="WP_380060028.1">
    <property type="nucleotide sequence ID" value="NZ_JBHSEI010000001.1"/>
</dbReference>
<evidence type="ECO:0000313" key="1">
    <source>
        <dbReference type="EMBL" id="MFC4636991.1"/>
    </source>
</evidence>